<accession>A0A9P3UY12</accession>
<keyword evidence="3" id="KW-1185">Reference proteome</keyword>
<organism evidence="2 3">
    <name type="scientific">Mycobacterium kiyosense</name>
    <dbReference type="NCBI Taxonomy" id="2871094"/>
    <lineage>
        <taxon>Bacteria</taxon>
        <taxon>Bacillati</taxon>
        <taxon>Actinomycetota</taxon>
        <taxon>Actinomycetes</taxon>
        <taxon>Mycobacteriales</taxon>
        <taxon>Mycobacteriaceae</taxon>
        <taxon>Mycobacterium</taxon>
    </lineage>
</organism>
<gene>
    <name evidence="2" type="ORF">Mkiyose1413_06700</name>
    <name evidence="1" type="ORF">SRL2020028_02390</name>
</gene>
<dbReference type="EMBL" id="BRZI01000002">
    <property type="protein sequence ID" value="GLD28787.1"/>
    <property type="molecule type" value="Genomic_DNA"/>
</dbReference>
<comment type="caution">
    <text evidence="2">The sequence shown here is derived from an EMBL/GenBank/DDBJ whole genome shotgun (WGS) entry which is preliminary data.</text>
</comment>
<sequence>MTVQDRVDLGRWGPLATPIHHDVPPVDDDGTPWRDYALFCWWDPASDVYVMTHHMSSPDLAFPGRTRVSAWAGGKAFELIETPHQGTHQSDHITVDLDGSLVVDHPDLQLNATVDPKYQPIDLHSLNALPSNKAGRPLHHYEQPQRATGTITVRGEQRTFDGVGLRDRTWGYRSESSQWEEYQYLMADLGSEFLVFWKLKGLVGPQIDLAFRLTADGQHRLDRFAFARNGSGLLNDVETELPSGPVSIEVTDRPVGFWVPQGGRQTGPTFSAYDEFVKLRLSDGRHGAGLATYGILRKLA</sequence>
<evidence type="ECO:0008006" key="4">
    <source>
        <dbReference type="Google" id="ProtNLM"/>
    </source>
</evidence>
<dbReference type="AlphaFoldDB" id="A0A9P3UY12"/>
<reference evidence="2" key="1">
    <citation type="submission" date="2022-08" db="EMBL/GenBank/DDBJ databases">
        <title>Mycobacterium kiyosense sp. nov., scotochromogenic slow-glowing species isolated from respiratory specimens.</title>
        <authorList>
            <person name="Fukano H."/>
            <person name="Kazumi Y."/>
            <person name="Sakagami N."/>
            <person name="Ato M."/>
            <person name="Mitarai S."/>
            <person name="Hoshino Y."/>
        </authorList>
    </citation>
    <scope>NUCLEOTIDE SEQUENCE</scope>
    <source>
        <strain evidence="2">1413</strain>
        <strain evidence="1">SRL2020-028</strain>
    </source>
</reference>
<protein>
    <recommendedName>
        <fullName evidence="4">AttH domain-containing protein</fullName>
    </recommendedName>
</protein>
<evidence type="ECO:0000313" key="3">
    <source>
        <dbReference type="Proteomes" id="UP001064782"/>
    </source>
</evidence>
<evidence type="ECO:0000313" key="2">
    <source>
        <dbReference type="EMBL" id="GLD28787.1"/>
    </source>
</evidence>
<dbReference type="RefSeq" id="WP_236977137.1">
    <property type="nucleotide sequence ID" value="NZ_BRXE01000001.1"/>
</dbReference>
<dbReference type="SUPFAM" id="SSF159245">
    <property type="entry name" value="AttH-like"/>
    <property type="match status" value="1"/>
</dbReference>
<dbReference type="Proteomes" id="UP001064782">
    <property type="component" value="Unassembled WGS sequence"/>
</dbReference>
<dbReference type="GeneID" id="83627316"/>
<proteinExistence type="predicted"/>
<dbReference type="Proteomes" id="UP001165663">
    <property type="component" value="Unassembled WGS sequence"/>
</dbReference>
<evidence type="ECO:0000313" key="1">
    <source>
        <dbReference type="EMBL" id="GLB80983.1"/>
    </source>
</evidence>
<name>A0A9P3UY12_9MYCO</name>
<dbReference type="EMBL" id="BRXE01000001">
    <property type="protein sequence ID" value="GLB80983.1"/>
    <property type="molecule type" value="Genomic_DNA"/>
</dbReference>